<sequence>MDADHPPTVAQAKEKLEYLRTHGESQVAFSFKQVFPPA</sequence>
<evidence type="ECO:0000313" key="3">
    <source>
        <dbReference type="Proteomes" id="UP000256478"/>
    </source>
</evidence>
<gene>
    <name evidence="2" type="ORF">DXX93_14855</name>
</gene>
<name>A0A3E0TWE9_9GAMM</name>
<proteinExistence type="predicted"/>
<reference evidence="2 3" key="1">
    <citation type="submission" date="2018-08" db="EMBL/GenBank/DDBJ databases">
        <title>Thalassotalea euphylliae genome.</title>
        <authorList>
            <person name="Summers S."/>
            <person name="Rice S.A."/>
            <person name="Freckelton M.L."/>
            <person name="Nedved B.T."/>
            <person name="Hadfield M.G."/>
        </authorList>
    </citation>
    <scope>NUCLEOTIDE SEQUENCE [LARGE SCALE GENOMIC DNA]</scope>
    <source>
        <strain evidence="2 3">H1</strain>
    </source>
</reference>
<dbReference type="Proteomes" id="UP000256478">
    <property type="component" value="Unassembled WGS sequence"/>
</dbReference>
<dbReference type="Pfam" id="PF11695">
    <property type="entry name" value="DUF3291"/>
    <property type="match status" value="1"/>
</dbReference>
<dbReference type="InterPro" id="IPR021708">
    <property type="entry name" value="DUF3291"/>
</dbReference>
<dbReference type="RefSeq" id="WP_116009989.1">
    <property type="nucleotide sequence ID" value="NZ_QUOU01000001.1"/>
</dbReference>
<dbReference type="OrthoDB" id="2376237at2"/>
<evidence type="ECO:0000313" key="2">
    <source>
        <dbReference type="EMBL" id="REL28966.1"/>
    </source>
</evidence>
<dbReference type="EMBL" id="QUOU01000001">
    <property type="protein sequence ID" value="REL28966.1"/>
    <property type="molecule type" value="Genomic_DNA"/>
</dbReference>
<dbReference type="AlphaFoldDB" id="A0A3E0TWE9"/>
<feature type="domain" description="DUF3291" evidence="1">
    <location>
        <begin position="2"/>
        <end position="33"/>
    </location>
</feature>
<protein>
    <submittedName>
        <fullName evidence="2">DUF3291 domain-containing protein</fullName>
    </submittedName>
</protein>
<comment type="caution">
    <text evidence="2">The sequence shown here is derived from an EMBL/GenBank/DDBJ whole genome shotgun (WGS) entry which is preliminary data.</text>
</comment>
<organism evidence="2 3">
    <name type="scientific">Thalassotalea euphylliae</name>
    <dbReference type="NCBI Taxonomy" id="1655234"/>
    <lineage>
        <taxon>Bacteria</taxon>
        <taxon>Pseudomonadati</taxon>
        <taxon>Pseudomonadota</taxon>
        <taxon>Gammaproteobacteria</taxon>
        <taxon>Alteromonadales</taxon>
        <taxon>Colwelliaceae</taxon>
        <taxon>Thalassotalea</taxon>
    </lineage>
</organism>
<accession>A0A3E0TWE9</accession>
<evidence type="ECO:0000259" key="1">
    <source>
        <dbReference type="Pfam" id="PF11695"/>
    </source>
</evidence>